<comment type="caution">
    <text evidence="2">The sequence shown here is derived from an EMBL/GenBank/DDBJ whole genome shotgun (WGS) entry which is preliminary data.</text>
</comment>
<sequence>MSLKNRFVSPPRDELENLRQPLTAGEKKVFDFFDEHLAPEWEIYIQPHLNGLRPDFVLLNPDVGIAVFEVKDWNLDAMHYWVEKRQNASPILLAQKDGTYFSLESDNPVRKVYQYKDEIFNLYCPRLSQGAGYAAITAGVIFPFADEARVKALFAPCLEYRNMDKAPAYSPISGREALGNGDIRAVFPESFRKFSHQMNENLVKDMRNWLIEPDASSTQRRPIELDRNQRSFVTSRTDSGYRRIRGAAGSGKSLILAARAAELLGQGKKVLVVTFNITLLHYLMDVAVRWPTSRGKTRSDITWLNFHQWCKRICQENDADKAYEDLWVGASPEYVLNEALPALVNDVLHSGQVSPVYDAVLVDEGQDFRPGWWDVLRKVCNPGGEMLLVADVTQDIYGTASAWTDEAMIGAGFSGRWAELDISYRMPKLALEIAAKFAEKYLPEAARILPKNDQIGLALERCELRWVQVLPENSALICRDEILRLFPTDDHQNYSFADATFLCNSRALGYEVVKQLGQKGIRCVHTYDSNDQESRRQKVGFYMGDAKVKATTLHSFKGWESRSLVIYMGQKATPQSLALLYTGLTRIKRHPEGSSLTVVSSSTELSEYGKTWPEFETIY</sequence>
<name>A0A7X2C5K5_9PSED</name>
<dbReference type="Proteomes" id="UP000489190">
    <property type="component" value="Unassembled WGS sequence"/>
</dbReference>
<evidence type="ECO:0000259" key="1">
    <source>
        <dbReference type="Pfam" id="PF08378"/>
    </source>
</evidence>
<dbReference type="GO" id="GO:0003678">
    <property type="term" value="F:DNA helicase activity"/>
    <property type="evidence" value="ECO:0007669"/>
    <property type="project" value="InterPro"/>
</dbReference>
<dbReference type="GO" id="GO:0003677">
    <property type="term" value="F:DNA binding"/>
    <property type="evidence" value="ECO:0007669"/>
    <property type="project" value="InterPro"/>
</dbReference>
<accession>A0A7X2C5K5</accession>
<organism evidence="2 3">
    <name type="scientific">Pseudomonas helleri</name>
    <dbReference type="NCBI Taxonomy" id="1608996"/>
    <lineage>
        <taxon>Bacteria</taxon>
        <taxon>Pseudomonadati</taxon>
        <taxon>Pseudomonadota</taxon>
        <taxon>Gammaproteobacteria</taxon>
        <taxon>Pseudomonadales</taxon>
        <taxon>Pseudomonadaceae</taxon>
        <taxon>Pseudomonas</taxon>
    </lineage>
</organism>
<evidence type="ECO:0000313" key="3">
    <source>
        <dbReference type="Proteomes" id="UP000489190"/>
    </source>
</evidence>
<dbReference type="Gene3D" id="3.40.50.300">
    <property type="entry name" value="P-loop containing nucleotide triphosphate hydrolases"/>
    <property type="match status" value="2"/>
</dbReference>
<gene>
    <name evidence="2" type="ORF">GHO39_22895</name>
</gene>
<dbReference type="AlphaFoldDB" id="A0A7X2C5K5"/>
<dbReference type="EMBL" id="WIWI01000080">
    <property type="protein sequence ID" value="MQT91956.1"/>
    <property type="molecule type" value="Genomic_DNA"/>
</dbReference>
<evidence type="ECO:0000313" key="2">
    <source>
        <dbReference type="EMBL" id="MQT91956.1"/>
    </source>
</evidence>
<proteinExistence type="predicted"/>
<dbReference type="SUPFAM" id="SSF52540">
    <property type="entry name" value="P-loop containing nucleoside triphosphate hydrolases"/>
    <property type="match status" value="1"/>
</dbReference>
<reference evidence="2 3" key="1">
    <citation type="submission" date="2019-10" db="EMBL/GenBank/DDBJ databases">
        <title>Evaluation of single-gene subtyping targets for Pseudomonas.</title>
        <authorList>
            <person name="Reichler S.J."/>
            <person name="Orsi R.H."/>
            <person name="Wiedmann M."/>
            <person name="Martin N.H."/>
            <person name="Murphy S.I."/>
        </authorList>
    </citation>
    <scope>NUCLEOTIDE SEQUENCE [LARGE SCALE GENOMIC DNA]</scope>
    <source>
        <strain evidence="2 3">FSL R10-3254</strain>
    </source>
</reference>
<dbReference type="Pfam" id="PF08378">
    <property type="entry name" value="NERD"/>
    <property type="match status" value="1"/>
</dbReference>
<dbReference type="InterPro" id="IPR027417">
    <property type="entry name" value="P-loop_NTPase"/>
</dbReference>
<feature type="domain" description="NERD" evidence="1">
    <location>
        <begin position="24"/>
        <end position="120"/>
    </location>
</feature>
<dbReference type="PANTHER" id="PTHR11070">
    <property type="entry name" value="UVRD / RECB / PCRA DNA HELICASE FAMILY MEMBER"/>
    <property type="match status" value="1"/>
</dbReference>
<dbReference type="RefSeq" id="WP_323372692.1">
    <property type="nucleotide sequence ID" value="NZ_WIWI01000080.1"/>
</dbReference>
<protein>
    <submittedName>
        <fullName evidence="2">AAA family ATPase</fullName>
    </submittedName>
</protein>
<dbReference type="InterPro" id="IPR011528">
    <property type="entry name" value="NERD"/>
</dbReference>
<dbReference type="GO" id="GO:0005524">
    <property type="term" value="F:ATP binding"/>
    <property type="evidence" value="ECO:0007669"/>
    <property type="project" value="InterPro"/>
</dbReference>
<dbReference type="InterPro" id="IPR000212">
    <property type="entry name" value="DNA_helicase_UvrD/REP"/>
</dbReference>